<evidence type="ECO:0000313" key="4">
    <source>
        <dbReference type="Proteomes" id="UP001239994"/>
    </source>
</evidence>
<dbReference type="GO" id="GO:0006665">
    <property type="term" value="P:sphingolipid metabolic process"/>
    <property type="evidence" value="ECO:0007669"/>
    <property type="project" value="TreeGrafter"/>
</dbReference>
<reference evidence="3" key="1">
    <citation type="submission" date="2023-03" db="EMBL/GenBank/DDBJ databases">
        <title>Electrophorus voltai genome.</title>
        <authorList>
            <person name="Bian C."/>
        </authorList>
    </citation>
    <scope>NUCLEOTIDE SEQUENCE</scope>
    <source>
        <strain evidence="3">CB-2022</strain>
        <tissue evidence="3">Muscle</tissue>
    </source>
</reference>
<gene>
    <name evidence="3" type="ORF">P4O66_002498</name>
</gene>
<evidence type="ECO:0000259" key="2">
    <source>
        <dbReference type="PROSITE" id="PS50146"/>
    </source>
</evidence>
<feature type="domain" description="DAGKc" evidence="2">
    <location>
        <begin position="12"/>
        <end position="122"/>
    </location>
</feature>
<keyword evidence="4" id="KW-1185">Reference proteome</keyword>
<dbReference type="Gene3D" id="3.40.50.10330">
    <property type="entry name" value="Probable inorganic polyphosphate/atp-NAD kinase, domain 1"/>
    <property type="match status" value="1"/>
</dbReference>
<dbReference type="InterPro" id="IPR001206">
    <property type="entry name" value="Diacylglycerol_kinase_cat_dom"/>
</dbReference>
<dbReference type="SUPFAM" id="SSF111331">
    <property type="entry name" value="NAD kinase/diacylglycerol kinase-like"/>
    <property type="match status" value="1"/>
</dbReference>
<dbReference type="Pfam" id="PF19280">
    <property type="entry name" value="CERK_C"/>
    <property type="match status" value="1"/>
</dbReference>
<sequence length="594" mass="63968">MRNPTPVSGFQNRPKSLKVFVNPASHKREAYKIYLDHVTPLFKLADIQTDVTITEGRGHALSILTERSLDDYDGVVCVGGDGSVAEVAHGLLLRAQMDAGRDTDSIFMPVQASLPLGVIPAGHRQAVDVCSISCEGRQLRFAFSAMFGFGGRTLALAGTHRWMPPSQRRDFALVKTLASLNAEEEADLSEGGEDSQWQTRRGLYLSVSVMSIPCLCSVAPRGLAPFTRLNNNSMALIATANTSRSEFIKHLKRYGSPSNQFNFSFVETHVVRAVRLRPCLWSGCPDDTSESEGSDIRSAPVISAEGTHPWNIDGELLDVPGEVLIRQFNTQWKSPDVAVGLSCSESWAPLPWAPLPRAPPPWSAHGGGEVLRVPASHPSICPGSLQYSDPLTDCDSDSPTHGGGIRSAEVGHGVRSAEVGHGVRSAEVGHGVRSAEVGHGVRSAEVGHGVRSAEVGHGVRSAEVGHGVRSAEVGHGVRSAEVGHEVRSAEVGHEVRSAEVGHGARSAALLLLLRLYALCLRQLKARWRPRTTVMTQSSVVFLTCSSCARSGQCPRPLNMDTPPPPPTPMRTPMKTSRKSAFGVLRRTVTRSFTR</sequence>
<dbReference type="GO" id="GO:0001727">
    <property type="term" value="F:lipid kinase activity"/>
    <property type="evidence" value="ECO:0007669"/>
    <property type="project" value="TreeGrafter"/>
</dbReference>
<dbReference type="Gene3D" id="2.60.200.40">
    <property type="match status" value="1"/>
</dbReference>
<accession>A0AAD8YZH2</accession>
<dbReference type="InterPro" id="IPR045363">
    <property type="entry name" value="CERK_C"/>
</dbReference>
<dbReference type="PANTHER" id="PTHR12358:SF26">
    <property type="entry name" value="CERAMIDE KINASE-LIKE PROTEIN"/>
    <property type="match status" value="1"/>
</dbReference>
<dbReference type="GO" id="GO:0016020">
    <property type="term" value="C:membrane"/>
    <property type="evidence" value="ECO:0007669"/>
    <property type="project" value="GOC"/>
</dbReference>
<evidence type="ECO:0000256" key="1">
    <source>
        <dbReference type="SAM" id="MobiDB-lite"/>
    </source>
</evidence>
<dbReference type="EMBL" id="JAROKS010000022">
    <property type="protein sequence ID" value="KAK1788679.1"/>
    <property type="molecule type" value="Genomic_DNA"/>
</dbReference>
<dbReference type="PROSITE" id="PS50146">
    <property type="entry name" value="DAGK"/>
    <property type="match status" value="1"/>
</dbReference>
<proteinExistence type="predicted"/>
<dbReference type="InterPro" id="IPR016064">
    <property type="entry name" value="NAD/diacylglycerol_kinase_sf"/>
</dbReference>
<comment type="caution">
    <text evidence="3">The sequence shown here is derived from an EMBL/GenBank/DDBJ whole genome shotgun (WGS) entry which is preliminary data.</text>
</comment>
<dbReference type="InterPro" id="IPR017438">
    <property type="entry name" value="ATP-NAD_kinase_N"/>
</dbReference>
<dbReference type="InterPro" id="IPR050187">
    <property type="entry name" value="Lipid_Phosphate_FormReg"/>
</dbReference>
<name>A0AAD8YZH2_9TELE</name>
<dbReference type="AlphaFoldDB" id="A0AAD8YZH2"/>
<protein>
    <recommendedName>
        <fullName evidence="2">DAGKc domain-containing protein</fullName>
    </recommendedName>
</protein>
<dbReference type="PANTHER" id="PTHR12358">
    <property type="entry name" value="SPHINGOSINE KINASE"/>
    <property type="match status" value="1"/>
</dbReference>
<organism evidence="3 4">
    <name type="scientific">Electrophorus voltai</name>
    <dbReference type="NCBI Taxonomy" id="2609070"/>
    <lineage>
        <taxon>Eukaryota</taxon>
        <taxon>Metazoa</taxon>
        <taxon>Chordata</taxon>
        <taxon>Craniata</taxon>
        <taxon>Vertebrata</taxon>
        <taxon>Euteleostomi</taxon>
        <taxon>Actinopterygii</taxon>
        <taxon>Neopterygii</taxon>
        <taxon>Teleostei</taxon>
        <taxon>Ostariophysi</taxon>
        <taxon>Gymnotiformes</taxon>
        <taxon>Gymnotoidei</taxon>
        <taxon>Gymnotidae</taxon>
        <taxon>Electrophorus</taxon>
    </lineage>
</organism>
<dbReference type="Pfam" id="PF00781">
    <property type="entry name" value="DAGK_cat"/>
    <property type="match status" value="1"/>
</dbReference>
<evidence type="ECO:0000313" key="3">
    <source>
        <dbReference type="EMBL" id="KAK1788679.1"/>
    </source>
</evidence>
<dbReference type="Proteomes" id="UP001239994">
    <property type="component" value="Unassembled WGS sequence"/>
</dbReference>
<feature type="region of interest" description="Disordered" evidence="1">
    <location>
        <begin position="555"/>
        <end position="578"/>
    </location>
</feature>